<reference evidence="1 2" key="1">
    <citation type="submission" date="2017-02" db="EMBL/GenBank/DDBJ databases">
        <title>Chromobacterium haemolyticum H5244.</title>
        <authorList>
            <person name="Gulvik C.A."/>
        </authorList>
    </citation>
    <scope>NUCLEOTIDE SEQUENCE [LARGE SCALE GENOMIC DNA]</scope>
    <source>
        <strain evidence="1 2">H5244</strain>
    </source>
</reference>
<gene>
    <name evidence="1" type="ORF">B0T45_20940</name>
</gene>
<dbReference type="EMBL" id="MUKV01000042">
    <property type="protein sequence ID" value="OQS32947.1"/>
    <property type="molecule type" value="Genomic_DNA"/>
</dbReference>
<dbReference type="Proteomes" id="UP000192721">
    <property type="component" value="Unassembled WGS sequence"/>
</dbReference>
<proteinExistence type="predicted"/>
<evidence type="ECO:0000313" key="1">
    <source>
        <dbReference type="EMBL" id="OQS32947.1"/>
    </source>
</evidence>
<comment type="caution">
    <text evidence="1">The sequence shown here is derived from an EMBL/GenBank/DDBJ whole genome shotgun (WGS) entry which is preliminary data.</text>
</comment>
<accession>A0A1W0CDZ7</accession>
<dbReference type="AlphaFoldDB" id="A0A1W0CDZ7"/>
<sequence length="82" mass="9527">MKTAATNDPIARLSDSERKLLLKALCALRYERERSWMNACRSAYAEGRPEPPIERYGIDEIQKLARRLGGRALHWTQWTEPL</sequence>
<organism evidence="1 2">
    <name type="scientific">Chromobacterium haemolyticum</name>
    <dbReference type="NCBI Taxonomy" id="394935"/>
    <lineage>
        <taxon>Bacteria</taxon>
        <taxon>Pseudomonadati</taxon>
        <taxon>Pseudomonadota</taxon>
        <taxon>Betaproteobacteria</taxon>
        <taxon>Neisseriales</taxon>
        <taxon>Chromobacteriaceae</taxon>
        <taxon>Chromobacterium</taxon>
    </lineage>
</organism>
<evidence type="ECO:0000313" key="2">
    <source>
        <dbReference type="Proteomes" id="UP000192721"/>
    </source>
</evidence>
<name>A0A1W0CDZ7_9NEIS</name>
<protein>
    <submittedName>
        <fullName evidence="1">Uncharacterized protein</fullName>
    </submittedName>
</protein>